<reference evidence="1" key="2">
    <citation type="journal article" date="2020" name="Nat. Commun.">
        <title>Large-scale genome sequencing of mycorrhizal fungi provides insights into the early evolution of symbiotic traits.</title>
        <authorList>
            <person name="Miyauchi S."/>
            <person name="Kiss E."/>
            <person name="Kuo A."/>
            <person name="Drula E."/>
            <person name="Kohler A."/>
            <person name="Sanchez-Garcia M."/>
            <person name="Morin E."/>
            <person name="Andreopoulos B."/>
            <person name="Barry K.W."/>
            <person name="Bonito G."/>
            <person name="Buee M."/>
            <person name="Carver A."/>
            <person name="Chen C."/>
            <person name="Cichocki N."/>
            <person name="Clum A."/>
            <person name="Culley D."/>
            <person name="Crous P.W."/>
            <person name="Fauchery L."/>
            <person name="Girlanda M."/>
            <person name="Hayes R.D."/>
            <person name="Keri Z."/>
            <person name="LaButti K."/>
            <person name="Lipzen A."/>
            <person name="Lombard V."/>
            <person name="Magnuson J."/>
            <person name="Maillard F."/>
            <person name="Murat C."/>
            <person name="Nolan M."/>
            <person name="Ohm R.A."/>
            <person name="Pangilinan J."/>
            <person name="Pereira M.F."/>
            <person name="Perotto S."/>
            <person name="Peter M."/>
            <person name="Pfister S."/>
            <person name="Riley R."/>
            <person name="Sitrit Y."/>
            <person name="Stielow J.B."/>
            <person name="Szollosi G."/>
            <person name="Zifcakova L."/>
            <person name="Stursova M."/>
            <person name="Spatafora J.W."/>
            <person name="Tedersoo L."/>
            <person name="Vaario L.M."/>
            <person name="Yamada A."/>
            <person name="Yan M."/>
            <person name="Wang P."/>
            <person name="Xu J."/>
            <person name="Bruns T."/>
            <person name="Baldrian P."/>
            <person name="Vilgalys R."/>
            <person name="Dunand C."/>
            <person name="Henrissat B."/>
            <person name="Grigoriev I.V."/>
            <person name="Hibbett D."/>
            <person name="Nagy L.G."/>
            <person name="Martin F.M."/>
        </authorList>
    </citation>
    <scope>NUCLEOTIDE SEQUENCE</scope>
    <source>
        <strain evidence="1">P2</strain>
    </source>
</reference>
<sequence>MSTEPLRVPNGETYREKALRKFKQQPLVPLGALATTFTLLMASNKLRKRQSKDMNYWLRARVIAQGFTIAAVVAGAWMMGQTKPQIDKSAREQDEMLDGLQRRREEFEERLRNAEENHRLEQEVLNAPSSEATGTPVIRDINAQPLQATQVSSMWNPLGWFKGSNPK</sequence>
<evidence type="ECO:0000313" key="1">
    <source>
        <dbReference type="EMBL" id="KAF9645245.1"/>
    </source>
</evidence>
<gene>
    <name evidence="1" type="ORF">BDM02DRAFT_3189881</name>
</gene>
<dbReference type="Proteomes" id="UP000886501">
    <property type="component" value="Unassembled WGS sequence"/>
</dbReference>
<name>A0ACB6Z684_THEGA</name>
<proteinExistence type="predicted"/>
<organism evidence="1 2">
    <name type="scientific">Thelephora ganbajun</name>
    <name type="common">Ganba fungus</name>
    <dbReference type="NCBI Taxonomy" id="370292"/>
    <lineage>
        <taxon>Eukaryota</taxon>
        <taxon>Fungi</taxon>
        <taxon>Dikarya</taxon>
        <taxon>Basidiomycota</taxon>
        <taxon>Agaricomycotina</taxon>
        <taxon>Agaricomycetes</taxon>
        <taxon>Thelephorales</taxon>
        <taxon>Thelephoraceae</taxon>
        <taxon>Thelephora</taxon>
    </lineage>
</organism>
<comment type="caution">
    <text evidence="1">The sequence shown here is derived from an EMBL/GenBank/DDBJ whole genome shotgun (WGS) entry which is preliminary data.</text>
</comment>
<accession>A0ACB6Z684</accession>
<dbReference type="EMBL" id="MU118098">
    <property type="protein sequence ID" value="KAF9645245.1"/>
    <property type="molecule type" value="Genomic_DNA"/>
</dbReference>
<keyword evidence="2" id="KW-1185">Reference proteome</keyword>
<protein>
    <submittedName>
        <fullName evidence="1">Uncharacterized protein</fullName>
    </submittedName>
</protein>
<reference evidence="1" key="1">
    <citation type="submission" date="2019-10" db="EMBL/GenBank/DDBJ databases">
        <authorList>
            <consortium name="DOE Joint Genome Institute"/>
            <person name="Kuo A."/>
            <person name="Miyauchi S."/>
            <person name="Kiss E."/>
            <person name="Drula E."/>
            <person name="Kohler A."/>
            <person name="Sanchez-Garcia M."/>
            <person name="Andreopoulos B."/>
            <person name="Barry K.W."/>
            <person name="Bonito G."/>
            <person name="Buee M."/>
            <person name="Carver A."/>
            <person name="Chen C."/>
            <person name="Cichocki N."/>
            <person name="Clum A."/>
            <person name="Culley D."/>
            <person name="Crous P.W."/>
            <person name="Fauchery L."/>
            <person name="Girlanda M."/>
            <person name="Hayes R."/>
            <person name="Keri Z."/>
            <person name="Labutti K."/>
            <person name="Lipzen A."/>
            <person name="Lombard V."/>
            <person name="Magnuson J."/>
            <person name="Maillard F."/>
            <person name="Morin E."/>
            <person name="Murat C."/>
            <person name="Nolan M."/>
            <person name="Ohm R."/>
            <person name="Pangilinan J."/>
            <person name="Pereira M."/>
            <person name="Perotto S."/>
            <person name="Peter M."/>
            <person name="Riley R."/>
            <person name="Sitrit Y."/>
            <person name="Stielow B."/>
            <person name="Szollosi G."/>
            <person name="Zifcakova L."/>
            <person name="Stursova M."/>
            <person name="Spatafora J.W."/>
            <person name="Tedersoo L."/>
            <person name="Vaario L.-M."/>
            <person name="Yamada A."/>
            <person name="Yan M."/>
            <person name="Wang P."/>
            <person name="Xu J."/>
            <person name="Bruns T."/>
            <person name="Baldrian P."/>
            <person name="Vilgalys R."/>
            <person name="Henrissat B."/>
            <person name="Grigoriev I.V."/>
            <person name="Hibbett D."/>
            <person name="Nagy L.G."/>
            <person name="Martin F.M."/>
        </authorList>
    </citation>
    <scope>NUCLEOTIDE SEQUENCE</scope>
    <source>
        <strain evidence="1">P2</strain>
    </source>
</reference>
<evidence type="ECO:0000313" key="2">
    <source>
        <dbReference type="Proteomes" id="UP000886501"/>
    </source>
</evidence>